<dbReference type="Pfam" id="PF00439">
    <property type="entry name" value="Bromodomain"/>
    <property type="match status" value="1"/>
</dbReference>
<dbReference type="CDD" id="cd05509">
    <property type="entry name" value="Bromo_gcn5_like"/>
    <property type="match status" value="1"/>
</dbReference>
<dbReference type="Pfam" id="PF00628">
    <property type="entry name" value="PHD"/>
    <property type="match status" value="1"/>
</dbReference>
<evidence type="ECO:0000313" key="8">
    <source>
        <dbReference type="Proteomes" id="UP001445076"/>
    </source>
</evidence>
<dbReference type="EMBL" id="JARKIK010000043">
    <property type="protein sequence ID" value="KAK8737071.1"/>
    <property type="molecule type" value="Genomic_DNA"/>
</dbReference>
<name>A0AAW0XBG8_CHEQU</name>
<dbReference type="GO" id="GO:0008270">
    <property type="term" value="F:zinc ion binding"/>
    <property type="evidence" value="ECO:0007669"/>
    <property type="project" value="UniProtKB-KW"/>
</dbReference>
<dbReference type="InterPro" id="IPR019787">
    <property type="entry name" value="Znf_PHD-finger"/>
</dbReference>
<dbReference type="PANTHER" id="PTHR45975">
    <property type="entry name" value="NUCLEOSOME-REMODELING FACTOR SUBUNIT BPTF"/>
    <property type="match status" value="1"/>
</dbReference>
<dbReference type="Gene3D" id="3.30.40.10">
    <property type="entry name" value="Zinc/RING finger domain, C3HC4 (zinc finger)"/>
    <property type="match status" value="1"/>
</dbReference>
<evidence type="ECO:0000259" key="6">
    <source>
        <dbReference type="PROSITE" id="PS50014"/>
    </source>
</evidence>
<dbReference type="Gene3D" id="1.20.920.10">
    <property type="entry name" value="Bromodomain-like"/>
    <property type="match status" value="1"/>
</dbReference>
<dbReference type="AlphaFoldDB" id="A0AAW0XBG8"/>
<proteinExistence type="predicted"/>
<accession>A0AAW0XBG8</accession>
<evidence type="ECO:0000256" key="1">
    <source>
        <dbReference type="ARBA" id="ARBA00022723"/>
    </source>
</evidence>
<dbReference type="PROSITE" id="PS00633">
    <property type="entry name" value="BROMODOMAIN_1"/>
    <property type="match status" value="1"/>
</dbReference>
<organism evidence="7 8">
    <name type="scientific">Cherax quadricarinatus</name>
    <name type="common">Australian red claw crayfish</name>
    <dbReference type="NCBI Taxonomy" id="27406"/>
    <lineage>
        <taxon>Eukaryota</taxon>
        <taxon>Metazoa</taxon>
        <taxon>Ecdysozoa</taxon>
        <taxon>Arthropoda</taxon>
        <taxon>Crustacea</taxon>
        <taxon>Multicrustacea</taxon>
        <taxon>Malacostraca</taxon>
        <taxon>Eumalacostraca</taxon>
        <taxon>Eucarida</taxon>
        <taxon>Decapoda</taxon>
        <taxon>Pleocyemata</taxon>
        <taxon>Astacidea</taxon>
        <taxon>Parastacoidea</taxon>
        <taxon>Parastacidae</taxon>
        <taxon>Cherax</taxon>
    </lineage>
</organism>
<dbReference type="PROSITE" id="PS50014">
    <property type="entry name" value="BROMODOMAIN_2"/>
    <property type="match status" value="1"/>
</dbReference>
<keyword evidence="4 5" id="KW-0103">Bromodomain</keyword>
<keyword evidence="3" id="KW-0862">Zinc</keyword>
<gene>
    <name evidence="7" type="ORF">OTU49_004786</name>
</gene>
<dbReference type="Proteomes" id="UP001445076">
    <property type="component" value="Unassembled WGS sequence"/>
</dbReference>
<dbReference type="GO" id="GO:0016589">
    <property type="term" value="C:NURF complex"/>
    <property type="evidence" value="ECO:0007669"/>
    <property type="project" value="InterPro"/>
</dbReference>
<dbReference type="GO" id="GO:0000978">
    <property type="term" value="F:RNA polymerase II cis-regulatory region sequence-specific DNA binding"/>
    <property type="evidence" value="ECO:0007669"/>
    <property type="project" value="TreeGrafter"/>
</dbReference>
<dbReference type="SUPFAM" id="SSF47370">
    <property type="entry name" value="Bromodomain"/>
    <property type="match status" value="1"/>
</dbReference>
<dbReference type="SUPFAM" id="SSF57903">
    <property type="entry name" value="FYVE/PHD zinc finger"/>
    <property type="match status" value="1"/>
</dbReference>
<reference evidence="7 8" key="1">
    <citation type="journal article" date="2024" name="BMC Genomics">
        <title>Genome assembly of redclaw crayfish (Cherax quadricarinatus) provides insights into its immune adaptation and hypoxia tolerance.</title>
        <authorList>
            <person name="Liu Z."/>
            <person name="Zheng J."/>
            <person name="Li H."/>
            <person name="Fang K."/>
            <person name="Wang S."/>
            <person name="He J."/>
            <person name="Zhou D."/>
            <person name="Weng S."/>
            <person name="Chi M."/>
            <person name="Gu Z."/>
            <person name="He J."/>
            <person name="Li F."/>
            <person name="Wang M."/>
        </authorList>
    </citation>
    <scope>NUCLEOTIDE SEQUENCE [LARGE SCALE GENOMIC DNA]</scope>
    <source>
        <strain evidence="7">ZL_2023a</strain>
    </source>
</reference>
<dbReference type="GO" id="GO:0006357">
    <property type="term" value="P:regulation of transcription by RNA polymerase II"/>
    <property type="evidence" value="ECO:0007669"/>
    <property type="project" value="InterPro"/>
</dbReference>
<evidence type="ECO:0000256" key="2">
    <source>
        <dbReference type="ARBA" id="ARBA00022771"/>
    </source>
</evidence>
<keyword evidence="1" id="KW-0479">Metal-binding</keyword>
<dbReference type="InterPro" id="IPR036427">
    <property type="entry name" value="Bromodomain-like_sf"/>
</dbReference>
<feature type="domain" description="Bromo" evidence="6">
    <location>
        <begin position="72"/>
        <end position="142"/>
    </location>
</feature>
<dbReference type="InterPro" id="IPR001487">
    <property type="entry name" value="Bromodomain"/>
</dbReference>
<dbReference type="PRINTS" id="PR00503">
    <property type="entry name" value="BROMODOMAIN"/>
</dbReference>
<dbReference type="InterPro" id="IPR013083">
    <property type="entry name" value="Znf_RING/FYVE/PHD"/>
</dbReference>
<evidence type="ECO:0000256" key="4">
    <source>
        <dbReference type="ARBA" id="ARBA00023117"/>
    </source>
</evidence>
<keyword evidence="8" id="KW-1185">Reference proteome</keyword>
<comment type="caution">
    <text evidence="7">The sequence shown here is derived from an EMBL/GenBank/DDBJ whole genome shotgun (WGS) entry which is preliminary data.</text>
</comment>
<dbReference type="InterPro" id="IPR018359">
    <property type="entry name" value="Bromodomain_CS"/>
</dbReference>
<evidence type="ECO:0000256" key="5">
    <source>
        <dbReference type="PROSITE-ProRule" id="PRU00035"/>
    </source>
</evidence>
<dbReference type="PANTHER" id="PTHR45975:SF2">
    <property type="entry name" value="NUCLEOSOME-REMODELING FACTOR SUBUNIT BPTF"/>
    <property type="match status" value="1"/>
</dbReference>
<keyword evidence="2" id="KW-0863">Zinc-finger</keyword>
<feature type="non-terminal residue" evidence="7">
    <location>
        <position position="1"/>
    </location>
</feature>
<sequence>QPYDETQFYICCEQCEDWYHGKCVGIMQTEADDIDDYICPKCDSNNVWNYPCQKTLSSKDYTELKKVTKSLIQHKNAWPFLEPVDPSEVPDYYKVVKEPMDLKTVESRVEERSYRRLAQFIGDVMLVFDNCRLYNPPNSSFCSCAATLESFFCQRLRSLKLRLAQKS</sequence>
<protein>
    <recommendedName>
        <fullName evidence="6">Bromo domain-containing protein</fullName>
    </recommendedName>
</protein>
<dbReference type="SMART" id="SM00297">
    <property type="entry name" value="BROMO"/>
    <property type="match status" value="1"/>
</dbReference>
<dbReference type="InterPro" id="IPR038028">
    <property type="entry name" value="BPTF"/>
</dbReference>
<dbReference type="InterPro" id="IPR011011">
    <property type="entry name" value="Znf_FYVE_PHD"/>
</dbReference>
<evidence type="ECO:0000313" key="7">
    <source>
        <dbReference type="EMBL" id="KAK8737071.1"/>
    </source>
</evidence>
<evidence type="ECO:0000256" key="3">
    <source>
        <dbReference type="ARBA" id="ARBA00022833"/>
    </source>
</evidence>